<dbReference type="PANTHER" id="PTHR45695">
    <property type="entry name" value="LEUCOKININ RECEPTOR-RELATED"/>
    <property type="match status" value="1"/>
</dbReference>
<evidence type="ECO:0000313" key="11">
    <source>
        <dbReference type="Proteomes" id="UP000271974"/>
    </source>
</evidence>
<keyword evidence="5 8" id="KW-0472">Membrane</keyword>
<feature type="transmembrane region" description="Helical" evidence="8">
    <location>
        <begin position="135"/>
        <end position="155"/>
    </location>
</feature>
<evidence type="ECO:0000259" key="9">
    <source>
        <dbReference type="PROSITE" id="PS50262"/>
    </source>
</evidence>
<evidence type="ECO:0000256" key="4">
    <source>
        <dbReference type="ARBA" id="ARBA00023040"/>
    </source>
</evidence>
<feature type="transmembrane region" description="Helical" evidence="8">
    <location>
        <begin position="253"/>
        <end position="273"/>
    </location>
</feature>
<dbReference type="SUPFAM" id="SSF81321">
    <property type="entry name" value="Family A G protein-coupled receptor-like"/>
    <property type="match status" value="1"/>
</dbReference>
<keyword evidence="11" id="KW-1185">Reference proteome</keyword>
<name>A0A3S1B8K9_ELYCH</name>
<feature type="domain" description="G-protein coupled receptors family 1 profile" evidence="9">
    <location>
        <begin position="34"/>
        <end position="345"/>
    </location>
</feature>
<evidence type="ECO:0000256" key="5">
    <source>
        <dbReference type="ARBA" id="ARBA00023136"/>
    </source>
</evidence>
<dbReference type="OrthoDB" id="5987936at2759"/>
<dbReference type="Pfam" id="PF00001">
    <property type="entry name" value="7tm_1"/>
    <property type="match status" value="2"/>
</dbReference>
<protein>
    <recommendedName>
        <fullName evidence="9">G-protein coupled receptors family 1 profile domain-containing protein</fullName>
    </recommendedName>
</protein>
<evidence type="ECO:0000256" key="1">
    <source>
        <dbReference type="ARBA" id="ARBA00004141"/>
    </source>
</evidence>
<feature type="transmembrane region" description="Helical" evidence="8">
    <location>
        <begin position="197"/>
        <end position="223"/>
    </location>
</feature>
<keyword evidence="2 8" id="KW-0812">Transmembrane</keyword>
<keyword evidence="6" id="KW-0675">Receptor</keyword>
<evidence type="ECO:0000313" key="10">
    <source>
        <dbReference type="EMBL" id="RUS77651.1"/>
    </source>
</evidence>
<dbReference type="GO" id="GO:0004930">
    <property type="term" value="F:G protein-coupled receptor activity"/>
    <property type="evidence" value="ECO:0007669"/>
    <property type="project" value="UniProtKB-KW"/>
</dbReference>
<evidence type="ECO:0000256" key="7">
    <source>
        <dbReference type="ARBA" id="ARBA00023224"/>
    </source>
</evidence>
<gene>
    <name evidence="10" type="ORF">EGW08_014594</name>
</gene>
<keyword evidence="7" id="KW-0807">Transducer</keyword>
<proteinExistence type="predicted"/>
<dbReference type="InterPro" id="IPR000276">
    <property type="entry name" value="GPCR_Rhodpsn"/>
</dbReference>
<dbReference type="PANTHER" id="PTHR45695:SF15">
    <property type="entry name" value="OPSIN RH2"/>
    <property type="match status" value="1"/>
</dbReference>
<evidence type="ECO:0000256" key="3">
    <source>
        <dbReference type="ARBA" id="ARBA00022989"/>
    </source>
</evidence>
<evidence type="ECO:0000256" key="8">
    <source>
        <dbReference type="SAM" id="Phobius"/>
    </source>
</evidence>
<keyword evidence="4" id="KW-0297">G-protein coupled receptor</keyword>
<dbReference type="AlphaFoldDB" id="A0A3S1B8K9"/>
<evidence type="ECO:0000256" key="6">
    <source>
        <dbReference type="ARBA" id="ARBA00023170"/>
    </source>
</evidence>
<keyword evidence="3 8" id="KW-1133">Transmembrane helix</keyword>
<dbReference type="Proteomes" id="UP000271974">
    <property type="component" value="Unassembled WGS sequence"/>
</dbReference>
<organism evidence="10 11">
    <name type="scientific">Elysia chlorotica</name>
    <name type="common">Eastern emerald elysia</name>
    <name type="synonym">Sea slug</name>
    <dbReference type="NCBI Taxonomy" id="188477"/>
    <lineage>
        <taxon>Eukaryota</taxon>
        <taxon>Metazoa</taxon>
        <taxon>Spiralia</taxon>
        <taxon>Lophotrochozoa</taxon>
        <taxon>Mollusca</taxon>
        <taxon>Gastropoda</taxon>
        <taxon>Heterobranchia</taxon>
        <taxon>Euthyneura</taxon>
        <taxon>Panpulmonata</taxon>
        <taxon>Sacoglossa</taxon>
        <taxon>Placobranchoidea</taxon>
        <taxon>Plakobranchidae</taxon>
        <taxon>Elysia</taxon>
    </lineage>
</organism>
<feature type="transmembrane region" description="Helical" evidence="8">
    <location>
        <begin position="55"/>
        <end position="75"/>
    </location>
</feature>
<dbReference type="PRINTS" id="PR00237">
    <property type="entry name" value="GPCRRHODOPSN"/>
</dbReference>
<sequence length="376" mass="43123">QHMMDEIMAYLALTPLEWVISCLYVLVFVTGVSGNFLVCYAVWRNKYLRTITNCFLTNLAVADFLTIVFCLPPSFAQTIFETWFLGRALCKTITYLQVSGMLLCSRLPVGVICVRWKWSQFSKFYHHDNENQHELYTSSCILIPVHILLILFLLLSPSLTIRIPNRVFHDSLIPPNLTVLLTSCAPHDLQAAMHYEIFLVVTFFLIPILVMGYNYTAIAVCLWSSSNTTRYLSEGDQQAIVSQLMARRRTAKMLVVVVVVFFFCFMPNYVWNILRHTVLLQLQSINHLVPAITLITQLLVYTNSFLREQHTVLLQLQSINHLVPAITLITQLLVYTNSCTNPIIYNFMSGELFAVLEIGYQVTGDSFPWARWLGAR</sequence>
<dbReference type="GO" id="GO:0005886">
    <property type="term" value="C:plasma membrane"/>
    <property type="evidence" value="ECO:0007669"/>
    <property type="project" value="TreeGrafter"/>
</dbReference>
<accession>A0A3S1B8K9</accession>
<comment type="caution">
    <text evidence="10">The sequence shown here is derived from an EMBL/GenBank/DDBJ whole genome shotgun (WGS) entry which is preliminary data.</text>
</comment>
<dbReference type="PROSITE" id="PS50262">
    <property type="entry name" value="G_PROTEIN_RECEP_F1_2"/>
    <property type="match status" value="1"/>
</dbReference>
<dbReference type="Gene3D" id="1.20.1070.10">
    <property type="entry name" value="Rhodopsin 7-helix transmembrane proteins"/>
    <property type="match status" value="2"/>
</dbReference>
<feature type="transmembrane region" description="Helical" evidence="8">
    <location>
        <begin position="95"/>
        <end position="114"/>
    </location>
</feature>
<dbReference type="EMBL" id="RQTK01000563">
    <property type="protein sequence ID" value="RUS77651.1"/>
    <property type="molecule type" value="Genomic_DNA"/>
</dbReference>
<comment type="subcellular location">
    <subcellularLocation>
        <location evidence="1">Membrane</location>
        <topology evidence="1">Multi-pass membrane protein</topology>
    </subcellularLocation>
</comment>
<evidence type="ECO:0000256" key="2">
    <source>
        <dbReference type="ARBA" id="ARBA00022692"/>
    </source>
</evidence>
<reference evidence="10 11" key="1">
    <citation type="submission" date="2019-01" db="EMBL/GenBank/DDBJ databases">
        <title>A draft genome assembly of the solar-powered sea slug Elysia chlorotica.</title>
        <authorList>
            <person name="Cai H."/>
            <person name="Li Q."/>
            <person name="Fang X."/>
            <person name="Li J."/>
            <person name="Curtis N.E."/>
            <person name="Altenburger A."/>
            <person name="Shibata T."/>
            <person name="Feng M."/>
            <person name="Maeda T."/>
            <person name="Schwartz J.A."/>
            <person name="Shigenobu S."/>
            <person name="Lundholm N."/>
            <person name="Nishiyama T."/>
            <person name="Yang H."/>
            <person name="Hasebe M."/>
            <person name="Li S."/>
            <person name="Pierce S.K."/>
            <person name="Wang J."/>
        </authorList>
    </citation>
    <scope>NUCLEOTIDE SEQUENCE [LARGE SCALE GENOMIC DNA]</scope>
    <source>
        <strain evidence="10">EC2010</strain>
        <tissue evidence="10">Whole organism of an adult</tissue>
    </source>
</reference>
<dbReference type="STRING" id="188477.A0A3S1B8K9"/>
<dbReference type="InterPro" id="IPR017452">
    <property type="entry name" value="GPCR_Rhodpsn_7TM"/>
</dbReference>
<feature type="transmembrane region" description="Helical" evidence="8">
    <location>
        <begin position="18"/>
        <end position="43"/>
    </location>
</feature>
<feature type="non-terminal residue" evidence="10">
    <location>
        <position position="1"/>
    </location>
</feature>